<accession>F4QEJ8</accession>
<dbReference type="GeneID" id="14865558"/>
<dbReference type="OrthoDB" id="64767at2759"/>
<keyword evidence="6" id="KW-0539">Nucleus</keyword>
<feature type="compositionally biased region" description="Polar residues" evidence="8">
    <location>
        <begin position="10"/>
        <end position="19"/>
    </location>
</feature>
<dbReference type="OMA" id="IMLKNYN"/>
<evidence type="ECO:0000259" key="9">
    <source>
        <dbReference type="PROSITE" id="PS51192"/>
    </source>
</evidence>
<evidence type="ECO:0000256" key="5">
    <source>
        <dbReference type="ARBA" id="ARBA00022840"/>
    </source>
</evidence>
<reference evidence="12" key="1">
    <citation type="journal article" date="2011" name="Genome Res.">
        <title>Phylogeny-wide analysis of social amoeba genomes highlights ancient origins for complex intercellular communication.</title>
        <authorList>
            <person name="Heidel A.J."/>
            <person name="Lawal H.M."/>
            <person name="Felder M."/>
            <person name="Schilde C."/>
            <person name="Helps N.R."/>
            <person name="Tunggal B."/>
            <person name="Rivero F."/>
            <person name="John U."/>
            <person name="Schleicher M."/>
            <person name="Eichinger L."/>
            <person name="Platzer M."/>
            <person name="Noegel A.A."/>
            <person name="Schaap P."/>
            <person name="Gloeckner G."/>
        </authorList>
    </citation>
    <scope>NUCLEOTIDE SEQUENCE [LARGE SCALE GENOMIC DNA]</scope>
    <source>
        <strain evidence="12">SH3</strain>
    </source>
</reference>
<dbReference type="SMART" id="SM00490">
    <property type="entry name" value="HELICc"/>
    <property type="match status" value="1"/>
</dbReference>
<dbReference type="PROSITE" id="PS51192">
    <property type="entry name" value="HELICASE_ATP_BIND_1"/>
    <property type="match status" value="1"/>
</dbReference>
<name>F4QEJ8_CACFS</name>
<feature type="region of interest" description="Disordered" evidence="8">
    <location>
        <begin position="1"/>
        <end position="117"/>
    </location>
</feature>
<dbReference type="PANTHER" id="PTHR12131:SF7">
    <property type="entry name" value="EXOSOME RNA HELICASE MTR4"/>
    <property type="match status" value="1"/>
</dbReference>
<dbReference type="SMART" id="SM00487">
    <property type="entry name" value="DEXDc"/>
    <property type="match status" value="1"/>
</dbReference>
<dbReference type="Pfam" id="PF00270">
    <property type="entry name" value="DEAD"/>
    <property type="match status" value="1"/>
</dbReference>
<feature type="coiled-coil region" evidence="7">
    <location>
        <begin position="614"/>
        <end position="641"/>
    </location>
</feature>
<dbReference type="InterPro" id="IPR016438">
    <property type="entry name" value="SKI2-like"/>
</dbReference>
<dbReference type="Gene3D" id="2.40.30.300">
    <property type="match status" value="1"/>
</dbReference>
<dbReference type="FunFam" id="3.40.50.300:FF:000083">
    <property type="entry name" value="ATP-dependent RNA helicase DOB1"/>
    <property type="match status" value="1"/>
</dbReference>
<keyword evidence="5" id="KW-0067">ATP-binding</keyword>
<dbReference type="InterPro" id="IPR027417">
    <property type="entry name" value="P-loop_NTPase"/>
</dbReference>
<evidence type="ECO:0000313" key="11">
    <source>
        <dbReference type="EMBL" id="EGG14109.1"/>
    </source>
</evidence>
<comment type="subcellular location">
    <subcellularLocation>
        <location evidence="1">Nucleus</location>
    </subcellularLocation>
</comment>
<evidence type="ECO:0000256" key="3">
    <source>
        <dbReference type="ARBA" id="ARBA00022801"/>
    </source>
</evidence>
<dbReference type="Proteomes" id="UP000007797">
    <property type="component" value="Unassembled WGS sequence"/>
</dbReference>
<dbReference type="GO" id="GO:0005524">
    <property type="term" value="F:ATP binding"/>
    <property type="evidence" value="ECO:0007669"/>
    <property type="project" value="UniProtKB-KW"/>
</dbReference>
<dbReference type="InterPro" id="IPR001650">
    <property type="entry name" value="Helicase_C-like"/>
</dbReference>
<dbReference type="InterPro" id="IPR048392">
    <property type="entry name" value="MTR4-like_stalk"/>
</dbReference>
<dbReference type="Gene3D" id="1.10.3380.30">
    <property type="match status" value="1"/>
</dbReference>
<dbReference type="AlphaFoldDB" id="F4QEJ8"/>
<dbReference type="InterPro" id="IPR014001">
    <property type="entry name" value="Helicase_ATP-bd"/>
</dbReference>
<evidence type="ECO:0000256" key="4">
    <source>
        <dbReference type="ARBA" id="ARBA00022806"/>
    </source>
</evidence>
<dbReference type="Pfam" id="PF13234">
    <property type="entry name" value="MTR4_beta-barrel"/>
    <property type="match status" value="1"/>
</dbReference>
<dbReference type="PIRSF" id="PIRSF005198">
    <property type="entry name" value="Antiviral_helicase_SKI2"/>
    <property type="match status" value="1"/>
</dbReference>
<dbReference type="GO" id="GO:0000460">
    <property type="term" value="P:maturation of 5.8S rRNA"/>
    <property type="evidence" value="ECO:0007669"/>
    <property type="project" value="TreeGrafter"/>
</dbReference>
<dbReference type="InterPro" id="IPR011545">
    <property type="entry name" value="DEAD/DEAH_box_helicase_dom"/>
</dbReference>
<dbReference type="STRING" id="1054147.F4QEJ8"/>
<dbReference type="Pfam" id="PF21408">
    <property type="entry name" value="MTR4-like_stalk"/>
    <property type="match status" value="1"/>
</dbReference>
<proteinExistence type="predicted"/>
<dbReference type="PROSITE" id="PS51194">
    <property type="entry name" value="HELICASE_CTER"/>
    <property type="match status" value="1"/>
</dbReference>
<dbReference type="InterPro" id="IPR050699">
    <property type="entry name" value="RNA-DNA_Helicase"/>
</dbReference>
<feature type="compositionally biased region" description="Basic and acidic residues" evidence="8">
    <location>
        <begin position="25"/>
        <end position="36"/>
    </location>
</feature>
<keyword evidence="2" id="KW-0547">Nucleotide-binding</keyword>
<dbReference type="GO" id="GO:0003724">
    <property type="term" value="F:RNA helicase activity"/>
    <property type="evidence" value="ECO:0007669"/>
    <property type="project" value="InterPro"/>
</dbReference>
<feature type="compositionally biased region" description="Basic and acidic residues" evidence="8">
    <location>
        <begin position="80"/>
        <end position="98"/>
    </location>
</feature>
<dbReference type="FunFam" id="1.10.3380.30:FF:000003">
    <property type="entry name" value="ATP dependent RNA helicase (Dob1)"/>
    <property type="match status" value="1"/>
</dbReference>
<dbReference type="SUPFAM" id="SSF52540">
    <property type="entry name" value="P-loop containing nucleoside triphosphate hydrolases"/>
    <property type="match status" value="1"/>
</dbReference>
<keyword evidence="12" id="KW-1185">Reference proteome</keyword>
<feature type="domain" description="Helicase C-terminal" evidence="10">
    <location>
        <begin position="389"/>
        <end position="593"/>
    </location>
</feature>
<evidence type="ECO:0000256" key="6">
    <source>
        <dbReference type="ARBA" id="ARBA00023242"/>
    </source>
</evidence>
<keyword evidence="3" id="KW-0378">Hydrolase</keyword>
<dbReference type="CDD" id="cd18024">
    <property type="entry name" value="DEXHc_Mtr4-like"/>
    <property type="match status" value="1"/>
</dbReference>
<dbReference type="RefSeq" id="XP_004350817.1">
    <property type="nucleotide sequence ID" value="XM_004350766.1"/>
</dbReference>
<dbReference type="InterPro" id="IPR012961">
    <property type="entry name" value="Ski2/MTR4_C"/>
</dbReference>
<keyword evidence="4 11" id="KW-0347">Helicase</keyword>
<dbReference type="PANTHER" id="PTHR12131">
    <property type="entry name" value="ATP-DEPENDENT RNA AND DNA HELICASE"/>
    <property type="match status" value="1"/>
</dbReference>
<dbReference type="GO" id="GO:0006401">
    <property type="term" value="P:RNA catabolic process"/>
    <property type="evidence" value="ECO:0007669"/>
    <property type="project" value="InterPro"/>
</dbReference>
<sequence>MEDDDLFSVFDQSTSTPQPSKRKAKPDDDKEGKWEGAKNQLSKTVSKVNTAELDQQVQQAKKKTKTEIEGRQSDISVDSSKPDDTLKQLRESKKDGKDTATAAASDTSTTTTETKFSMPKTCTHEVVLPPGVTSDDPDLLHPKPPVNPARTYPFTLDPFQATSVACIERKESVLVSAHTSAGKTVVAEYAIATALRSGQRVIYTSPIKALSNQKYRDLNETFGDVGLMTGDITISPNASCLVMTTEILRSMLYRGSELMREVAWVIFDEIHYLRDKERGVVWEETIILLPDSVKFVFLSATIPNAKEFAAWIAKIHSQPCHVVYTDYRPIPLQHYIFPSGGDGLHLVVDEKGVFREENFIKSLSGLNQPELGGNNRKKGPNNAKKGPNDCYKIVKMIMERNYQPVIIFSFSKKDCETYALQMSKLDFNNEEERKAVETIFNNAIDSLSESDKSLTAVVNILPLLKRGIGIHHAGLLPILKEIIEILFQYGYIKALFATETFSIGLNMPAKTVIFTNVRKFDGDQLRWVSGGEYIQMSGRAGRRGLDERGIVIMMVDEKMEPDVAKGMVKGVADRLTSSFWIGYSMLLNMMRVEDIDPEKLLKRSFHQYQQESIIPQLTDKVQKIEAEKDQIQIKNETAVQEFFGLKQQLAKLRDGMREFMNQPSCAQPYLTPGRVVKIRDETNEWGYGVILNFYKRQTKPNGITDQSFEIVVDILLNCDPKAVGVPKPMPAGQVGEPQIVPVSLKMFDGITSICLVIKKDLSQQDLKVQLFKALRETENRFKKDGGMPMIDPIEDMKITDQNFKKLVRKIESLESRFISHECYNDSDIESRIKLVQEKMEFDKEIKECKKQIKNGDEMILKEDLRSMKRILKRLDYISQDDVVLTKGRVACEISAGDELIISELLFMGAFNDLTVEQCVAILSCFVFQVESEKDLTGAKVKPELAPLYRTIQDTARRIAQVSQECKLQLDEKEYLNRFNPKYMDLTFAWASGSSFAEICKMTDAFEGYLIRCIRRLDELLKQMATASKSIGNTDLEKKFSDATLKVHRDIPFAGSLYL</sequence>
<evidence type="ECO:0000256" key="1">
    <source>
        <dbReference type="ARBA" id="ARBA00004123"/>
    </source>
</evidence>
<dbReference type="InterPro" id="IPR025696">
    <property type="entry name" value="Beta-barrel_MTR4"/>
</dbReference>
<dbReference type="Pfam" id="PF08148">
    <property type="entry name" value="DSHCT"/>
    <property type="match status" value="1"/>
</dbReference>
<organism evidence="11 12">
    <name type="scientific">Cavenderia fasciculata</name>
    <name type="common">Slime mold</name>
    <name type="synonym">Dictyostelium fasciculatum</name>
    <dbReference type="NCBI Taxonomy" id="261658"/>
    <lineage>
        <taxon>Eukaryota</taxon>
        <taxon>Amoebozoa</taxon>
        <taxon>Evosea</taxon>
        <taxon>Eumycetozoa</taxon>
        <taxon>Dictyostelia</taxon>
        <taxon>Acytosteliales</taxon>
        <taxon>Cavenderiaceae</taxon>
        <taxon>Cavenderia</taxon>
    </lineage>
</organism>
<dbReference type="Gene3D" id="3.40.50.300">
    <property type="entry name" value="P-loop containing nucleotide triphosphate hydrolases"/>
    <property type="match status" value="2"/>
</dbReference>
<dbReference type="KEGG" id="dfa:DFA_11873"/>
<dbReference type="SMART" id="SM01142">
    <property type="entry name" value="DSHCT"/>
    <property type="match status" value="1"/>
</dbReference>
<evidence type="ECO:0000256" key="8">
    <source>
        <dbReference type="SAM" id="MobiDB-lite"/>
    </source>
</evidence>
<evidence type="ECO:0000256" key="2">
    <source>
        <dbReference type="ARBA" id="ARBA00022741"/>
    </source>
</evidence>
<dbReference type="FunFam" id="2.40.30.300:FF:000001">
    <property type="entry name" value="Mtr4 exosome RNA helicase"/>
    <property type="match status" value="1"/>
</dbReference>
<dbReference type="GO" id="GO:0016787">
    <property type="term" value="F:hydrolase activity"/>
    <property type="evidence" value="ECO:0007669"/>
    <property type="project" value="UniProtKB-KW"/>
</dbReference>
<feature type="compositionally biased region" description="Low complexity" evidence="8">
    <location>
        <begin position="99"/>
        <end position="115"/>
    </location>
</feature>
<dbReference type="GO" id="GO:0005634">
    <property type="term" value="C:nucleus"/>
    <property type="evidence" value="ECO:0007669"/>
    <property type="project" value="UniProtKB-SubCell"/>
</dbReference>
<feature type="compositionally biased region" description="Polar residues" evidence="8">
    <location>
        <begin position="39"/>
        <end position="53"/>
    </location>
</feature>
<dbReference type="GO" id="GO:0003723">
    <property type="term" value="F:RNA binding"/>
    <property type="evidence" value="ECO:0007669"/>
    <property type="project" value="InterPro"/>
</dbReference>
<dbReference type="FunFam" id="3.40.50.300:FF:000141">
    <property type="entry name" value="ATP-dependent RNA helicase DOB1"/>
    <property type="match status" value="1"/>
</dbReference>
<protein>
    <submittedName>
        <fullName evidence="11">DEAD/DEAH box helicase</fullName>
    </submittedName>
</protein>
<feature type="domain" description="Helicase ATP-binding" evidence="9">
    <location>
        <begin position="164"/>
        <end position="320"/>
    </location>
</feature>
<gene>
    <name evidence="11" type="ORF">DFA_11873</name>
</gene>
<dbReference type="CDD" id="cd18795">
    <property type="entry name" value="SF2_C_Ski2"/>
    <property type="match status" value="1"/>
</dbReference>
<dbReference type="EMBL" id="GL883029">
    <property type="protein sequence ID" value="EGG14109.1"/>
    <property type="molecule type" value="Genomic_DNA"/>
</dbReference>
<evidence type="ECO:0000256" key="7">
    <source>
        <dbReference type="SAM" id="Coils"/>
    </source>
</evidence>
<evidence type="ECO:0000313" key="12">
    <source>
        <dbReference type="Proteomes" id="UP000007797"/>
    </source>
</evidence>
<keyword evidence="7" id="KW-0175">Coiled coil</keyword>
<evidence type="ECO:0000259" key="10">
    <source>
        <dbReference type="PROSITE" id="PS51194"/>
    </source>
</evidence>